<comment type="caution">
    <text evidence="4">The sequence shown here is derived from an EMBL/GenBank/DDBJ whole genome shotgun (WGS) entry which is preliminary data.</text>
</comment>
<dbReference type="InterPro" id="IPR055170">
    <property type="entry name" value="GFO_IDH_MocA-like_dom"/>
</dbReference>
<protein>
    <submittedName>
        <fullName evidence="4">Gfo/Idh/MocA family oxidoreductase</fullName>
    </submittedName>
</protein>
<dbReference type="Proteomes" id="UP001161691">
    <property type="component" value="Unassembled WGS sequence"/>
</dbReference>
<evidence type="ECO:0000256" key="1">
    <source>
        <dbReference type="SAM" id="MobiDB-lite"/>
    </source>
</evidence>
<organism evidence="4 5">
    <name type="scientific">Cohnella hashimotonis</name>
    <dbReference type="NCBI Taxonomy" id="2826895"/>
    <lineage>
        <taxon>Bacteria</taxon>
        <taxon>Bacillati</taxon>
        <taxon>Bacillota</taxon>
        <taxon>Bacilli</taxon>
        <taxon>Bacillales</taxon>
        <taxon>Paenibacillaceae</taxon>
        <taxon>Cohnella</taxon>
    </lineage>
</organism>
<sequence>MSYRVVLIGGGAIAGHHLEALRLHPAFKAVAVADLATERAEGLAAIYGLRAYGDYREMVEKEKPDAAIIVLPHFLHREAAVFCAARGCHMLLEKPMALNVRECDEIIGASLAGGSRVMVGHTQHYLAINLAAKEVIDSGRLGTLAMIRDTRDFHYFSEARADWFFEKAKAGGGILANLGAHSVDKIQWLGGGRIVNVKAAVSRYGTRGDVEGGGIAFLENEHGLPAVLSQSGYPGAPKDETEFIFTGGILKLNPREGLRVSDGGNFREIPVATDADAFKLQLDDLHRYIRDGREPACSMAYSRSVVAVIEEIYRSAETGKEREVPSSAERERAERERIG</sequence>
<dbReference type="InterPro" id="IPR036291">
    <property type="entry name" value="NAD(P)-bd_dom_sf"/>
</dbReference>
<evidence type="ECO:0000313" key="4">
    <source>
        <dbReference type="EMBL" id="MDI4646796.1"/>
    </source>
</evidence>
<dbReference type="SUPFAM" id="SSF55347">
    <property type="entry name" value="Glyceraldehyde-3-phosphate dehydrogenase-like, C-terminal domain"/>
    <property type="match status" value="1"/>
</dbReference>
<evidence type="ECO:0000313" key="5">
    <source>
        <dbReference type="Proteomes" id="UP001161691"/>
    </source>
</evidence>
<name>A0ABT6TIZ6_9BACL</name>
<feature type="domain" description="Gfo/Idh/MocA-like oxidoreductase N-terminal" evidence="2">
    <location>
        <begin position="4"/>
        <end position="121"/>
    </location>
</feature>
<dbReference type="Pfam" id="PF01408">
    <property type="entry name" value="GFO_IDH_MocA"/>
    <property type="match status" value="1"/>
</dbReference>
<reference evidence="4" key="1">
    <citation type="submission" date="2023-04" db="EMBL/GenBank/DDBJ databases">
        <title>Comparative genomic analysis of Cohnella hashimotonis sp. nov., isolated from the International Space Station.</title>
        <authorList>
            <person name="Venkateswaran K."/>
            <person name="Simpson A."/>
        </authorList>
    </citation>
    <scope>NUCLEOTIDE SEQUENCE</scope>
    <source>
        <strain evidence="4">F6_2S_P_1</strain>
    </source>
</reference>
<dbReference type="RefSeq" id="WP_282909612.1">
    <property type="nucleotide sequence ID" value="NZ_JAGRPV010000001.1"/>
</dbReference>
<dbReference type="PANTHER" id="PTHR43377">
    <property type="entry name" value="BILIVERDIN REDUCTASE A"/>
    <property type="match status" value="1"/>
</dbReference>
<dbReference type="PANTHER" id="PTHR43377:SF1">
    <property type="entry name" value="BILIVERDIN REDUCTASE A"/>
    <property type="match status" value="1"/>
</dbReference>
<evidence type="ECO:0000259" key="3">
    <source>
        <dbReference type="Pfam" id="PF22725"/>
    </source>
</evidence>
<proteinExistence type="predicted"/>
<keyword evidence="5" id="KW-1185">Reference proteome</keyword>
<gene>
    <name evidence="4" type="ORF">KB449_17595</name>
</gene>
<dbReference type="Gene3D" id="3.40.50.720">
    <property type="entry name" value="NAD(P)-binding Rossmann-like Domain"/>
    <property type="match status" value="1"/>
</dbReference>
<evidence type="ECO:0000259" key="2">
    <source>
        <dbReference type="Pfam" id="PF01408"/>
    </source>
</evidence>
<dbReference type="Pfam" id="PF22725">
    <property type="entry name" value="GFO_IDH_MocA_C3"/>
    <property type="match status" value="1"/>
</dbReference>
<dbReference type="Gene3D" id="3.30.360.10">
    <property type="entry name" value="Dihydrodipicolinate Reductase, domain 2"/>
    <property type="match status" value="1"/>
</dbReference>
<feature type="domain" description="GFO/IDH/MocA-like oxidoreductase" evidence="3">
    <location>
        <begin position="131"/>
        <end position="249"/>
    </location>
</feature>
<dbReference type="InterPro" id="IPR000683">
    <property type="entry name" value="Gfo/Idh/MocA-like_OxRdtase_N"/>
</dbReference>
<dbReference type="EMBL" id="JAGRPV010000001">
    <property type="protein sequence ID" value="MDI4646796.1"/>
    <property type="molecule type" value="Genomic_DNA"/>
</dbReference>
<dbReference type="SUPFAM" id="SSF51735">
    <property type="entry name" value="NAD(P)-binding Rossmann-fold domains"/>
    <property type="match status" value="1"/>
</dbReference>
<accession>A0ABT6TIZ6</accession>
<dbReference type="InterPro" id="IPR051450">
    <property type="entry name" value="Gfo/Idh/MocA_Oxidoreductases"/>
</dbReference>
<feature type="region of interest" description="Disordered" evidence="1">
    <location>
        <begin position="317"/>
        <end position="339"/>
    </location>
</feature>